<dbReference type="EMBL" id="GL348714">
    <property type="protein sequence ID" value="EFH63593.1"/>
    <property type="molecule type" value="Genomic_DNA"/>
</dbReference>
<feature type="domain" description="RING-type" evidence="8">
    <location>
        <begin position="104"/>
        <end position="145"/>
    </location>
</feature>
<evidence type="ECO:0000256" key="7">
    <source>
        <dbReference type="SAM" id="MobiDB-lite"/>
    </source>
</evidence>
<dbReference type="Pfam" id="PF13639">
    <property type="entry name" value="zf-RING_2"/>
    <property type="match status" value="1"/>
</dbReference>
<evidence type="ECO:0000313" key="10">
    <source>
        <dbReference type="Proteomes" id="UP000008694"/>
    </source>
</evidence>
<feature type="region of interest" description="Disordered" evidence="7">
    <location>
        <begin position="155"/>
        <end position="174"/>
    </location>
</feature>
<dbReference type="OrthoDB" id="4348522at2759"/>
<evidence type="ECO:0000313" key="9">
    <source>
        <dbReference type="EMBL" id="EFH63593.1"/>
    </source>
</evidence>
<dbReference type="GO" id="GO:0008270">
    <property type="term" value="F:zinc ion binding"/>
    <property type="evidence" value="ECO:0007669"/>
    <property type="project" value="UniProtKB-KW"/>
</dbReference>
<dbReference type="InterPro" id="IPR013083">
    <property type="entry name" value="Znf_RING/FYVE/PHD"/>
</dbReference>
<dbReference type="AlphaFoldDB" id="D7KYG0"/>
<keyword evidence="10" id="KW-1185">Reference proteome</keyword>
<evidence type="ECO:0000256" key="6">
    <source>
        <dbReference type="PROSITE-ProRule" id="PRU00175"/>
    </source>
</evidence>
<evidence type="ECO:0000259" key="8">
    <source>
        <dbReference type="PROSITE" id="PS50089"/>
    </source>
</evidence>
<evidence type="ECO:0000256" key="3">
    <source>
        <dbReference type="ARBA" id="ARBA00022723"/>
    </source>
</evidence>
<sequence>MGEVVCTGAIVTRNSTSNTVEIKVSRLNNLTSGTNDSPPFPTPYLLLDNIVSFDEHDMYVLLYPRLQDPNLCRILSSEIASKAKRVQGSFDVTIEQYIIEEETCAICLEDDDDEYLTEMPNCTHEFHSECITAWLCMSNSCPTCRAPILDDYDCTSDDDSTSDDGSTSDDESSE</sequence>
<dbReference type="InterPro" id="IPR001841">
    <property type="entry name" value="Znf_RING"/>
</dbReference>
<dbReference type="Gramene" id="scaffold_201988.1">
    <property type="protein sequence ID" value="scaffold_201988.1"/>
    <property type="gene ID" value="scaffold_201988.1"/>
</dbReference>
<keyword evidence="4 6" id="KW-0863">Zinc-finger</keyword>
<dbReference type="EC" id="2.3.2.27" evidence="2"/>
<organism evidence="10">
    <name type="scientific">Arabidopsis lyrata subsp. lyrata</name>
    <name type="common">Lyre-leaved rock-cress</name>
    <dbReference type="NCBI Taxonomy" id="81972"/>
    <lineage>
        <taxon>Eukaryota</taxon>
        <taxon>Viridiplantae</taxon>
        <taxon>Streptophyta</taxon>
        <taxon>Embryophyta</taxon>
        <taxon>Tracheophyta</taxon>
        <taxon>Spermatophyta</taxon>
        <taxon>Magnoliopsida</taxon>
        <taxon>eudicotyledons</taxon>
        <taxon>Gunneridae</taxon>
        <taxon>Pentapetalae</taxon>
        <taxon>rosids</taxon>
        <taxon>malvids</taxon>
        <taxon>Brassicales</taxon>
        <taxon>Brassicaceae</taxon>
        <taxon>Camelineae</taxon>
        <taxon>Arabidopsis</taxon>
    </lineage>
</organism>
<dbReference type="KEGG" id="aly:9323398"/>
<dbReference type="GO" id="GO:0061630">
    <property type="term" value="F:ubiquitin protein ligase activity"/>
    <property type="evidence" value="ECO:0007669"/>
    <property type="project" value="UniProtKB-EC"/>
</dbReference>
<comment type="catalytic activity">
    <reaction evidence="1">
        <text>S-ubiquitinyl-[E2 ubiquitin-conjugating enzyme]-L-cysteine + [acceptor protein]-L-lysine = [E2 ubiquitin-conjugating enzyme]-L-cysteine + N(6)-ubiquitinyl-[acceptor protein]-L-lysine.</text>
        <dbReference type="EC" id="2.3.2.27"/>
    </reaction>
</comment>
<dbReference type="Gene3D" id="3.30.40.10">
    <property type="entry name" value="Zinc/RING finger domain, C3HC4 (zinc finger)"/>
    <property type="match status" value="1"/>
</dbReference>
<dbReference type="GO" id="GO:0005737">
    <property type="term" value="C:cytoplasm"/>
    <property type="evidence" value="ECO:0007669"/>
    <property type="project" value="TreeGrafter"/>
</dbReference>
<keyword evidence="3" id="KW-0479">Metal-binding</keyword>
<evidence type="ECO:0000256" key="2">
    <source>
        <dbReference type="ARBA" id="ARBA00012483"/>
    </source>
</evidence>
<dbReference type="eggNOG" id="KOG0800">
    <property type="taxonomic scope" value="Eukaryota"/>
</dbReference>
<keyword evidence="5" id="KW-0862">Zinc</keyword>
<evidence type="ECO:0000256" key="1">
    <source>
        <dbReference type="ARBA" id="ARBA00000900"/>
    </source>
</evidence>
<accession>D7KYG0</accession>
<dbReference type="Proteomes" id="UP000008694">
    <property type="component" value="Unassembled WGS sequence"/>
</dbReference>
<evidence type="ECO:0000256" key="5">
    <source>
        <dbReference type="ARBA" id="ARBA00022833"/>
    </source>
</evidence>
<name>D7KYG0_ARALL</name>
<dbReference type="SMART" id="SM00184">
    <property type="entry name" value="RING"/>
    <property type="match status" value="1"/>
</dbReference>
<dbReference type="STRING" id="81972.D7KYG0"/>
<gene>
    <name evidence="9" type="ORF">ARALYDRAFT_894914</name>
</gene>
<dbReference type="HOGENOM" id="CLU_1580654_0_0_1"/>
<dbReference type="GO" id="GO:0016567">
    <property type="term" value="P:protein ubiquitination"/>
    <property type="evidence" value="ECO:0007669"/>
    <property type="project" value="TreeGrafter"/>
</dbReference>
<dbReference type="PANTHER" id="PTHR15710:SF243">
    <property type="entry name" value="E3 UBIQUITIN-PROTEIN LIGASE PRAJA-2 ISOFORM X1"/>
    <property type="match status" value="1"/>
</dbReference>
<evidence type="ECO:0000256" key="4">
    <source>
        <dbReference type="ARBA" id="ARBA00022771"/>
    </source>
</evidence>
<dbReference type="PANTHER" id="PTHR15710">
    <property type="entry name" value="E3 UBIQUITIN-PROTEIN LIGASE PRAJA"/>
    <property type="match status" value="1"/>
</dbReference>
<dbReference type="PROSITE" id="PS50089">
    <property type="entry name" value="ZF_RING_2"/>
    <property type="match status" value="1"/>
</dbReference>
<protein>
    <recommendedName>
        <fullName evidence="2">RING-type E3 ubiquitin transferase</fullName>
        <ecNumber evidence="2">2.3.2.27</ecNumber>
    </recommendedName>
</protein>
<proteinExistence type="predicted"/>
<dbReference type="SUPFAM" id="SSF57850">
    <property type="entry name" value="RING/U-box"/>
    <property type="match status" value="1"/>
</dbReference>
<reference evidence="10" key="1">
    <citation type="journal article" date="2011" name="Nat. Genet.">
        <title>The Arabidopsis lyrata genome sequence and the basis of rapid genome size change.</title>
        <authorList>
            <person name="Hu T.T."/>
            <person name="Pattyn P."/>
            <person name="Bakker E.G."/>
            <person name="Cao J."/>
            <person name="Cheng J.-F."/>
            <person name="Clark R.M."/>
            <person name="Fahlgren N."/>
            <person name="Fawcett J.A."/>
            <person name="Grimwood J."/>
            <person name="Gundlach H."/>
            <person name="Haberer G."/>
            <person name="Hollister J.D."/>
            <person name="Ossowski S."/>
            <person name="Ottilar R.P."/>
            <person name="Salamov A.A."/>
            <person name="Schneeberger K."/>
            <person name="Spannagl M."/>
            <person name="Wang X."/>
            <person name="Yang L."/>
            <person name="Nasrallah M.E."/>
            <person name="Bergelson J."/>
            <person name="Carrington J.C."/>
            <person name="Gaut B.S."/>
            <person name="Schmutz J."/>
            <person name="Mayer K.F.X."/>
            <person name="Van de Peer Y."/>
            <person name="Grigoriev I.V."/>
            <person name="Nordborg M."/>
            <person name="Weigel D."/>
            <person name="Guo Y.-L."/>
        </authorList>
    </citation>
    <scope>NUCLEOTIDE SEQUENCE [LARGE SCALE GENOMIC DNA]</scope>
    <source>
        <strain evidence="10">cv. MN47</strain>
    </source>
</reference>